<dbReference type="Gene3D" id="3.90.640.10">
    <property type="entry name" value="Actin, Chain A, domain 4"/>
    <property type="match status" value="1"/>
</dbReference>
<keyword evidence="7" id="KW-0472">Membrane</keyword>
<name>A0A562V338_9ACTN</name>
<dbReference type="GO" id="GO:0005524">
    <property type="term" value="F:ATP binding"/>
    <property type="evidence" value="ECO:0007669"/>
    <property type="project" value="UniProtKB-KW"/>
</dbReference>
<sequence>MPSPVHLGVDFGTSHTVAVLSRDDGSATPLLFDGSPLLPSSVYAQADGELFTGRDALHSARIEPARFEPHPKRRVDDGSVMLGDVELPVQRMFSAVLSRVRDECVRVAGSLPPTTLTHPAVWGPARRLVLEDAATEAGFVSSRLLPEPVAAATYFVQGGRNVPVGSGVVVYDFGGGTFDVSVVARTATGLQVVAVDGSPDLGGVDLDHALFHHVGAHFADSPEWGRLADPRSPEDRRHHRLFSDDVRLAKERLSRHTSVDVMVPMVDRQIHLTRDELESVTRPLLDKAVRLTEAVIRVAGLPAAHTAGVFLVGGASRMPLVATLLHQATGIAPTVIDQPEIVVAQGATLPSPGDARLSPPRQRVAAPPVAAPVPAATGMPGSPPVSPAAAPRVSPSASPPVRVPPSVSPPRSSTNDRPRTMTIALAIMVFQTAAWALIGLFSLVYVLQDVAEGDRSDDFFMPGFPFFVTAGVATGIAAWQLGRSSSPRRRLGLTAEYGVAAMCYLAVSLAIMEVPDGAYPLGTVLIAVASLPAMVVIPLLHRPEVRDRCRSDAPRPGWLIVIQVVMWSQVIPVAFAAYVGLIEFGGLDAGETASRGNGSLAYGWPIYVFVVGTTVAGVLQLRHRQPVNRRLALAAEYVMPVYIFAILIMVFEVGMGGEDPALWSASVCAAPLAFVIPMLHMRRAREWFDHAPDHE</sequence>
<keyword evidence="7" id="KW-0812">Transmembrane</keyword>
<dbReference type="Pfam" id="PF00012">
    <property type="entry name" value="HSP70"/>
    <property type="match status" value="1"/>
</dbReference>
<evidence type="ECO:0000256" key="4">
    <source>
        <dbReference type="ARBA" id="ARBA00023016"/>
    </source>
</evidence>
<protein>
    <submittedName>
        <fullName evidence="8">Hsp70 protein</fullName>
    </submittedName>
</protein>
<evidence type="ECO:0000256" key="7">
    <source>
        <dbReference type="SAM" id="Phobius"/>
    </source>
</evidence>
<comment type="caution">
    <text evidence="8">The sequence shown here is derived from an EMBL/GenBank/DDBJ whole genome shotgun (WGS) entry which is preliminary data.</text>
</comment>
<dbReference type="PROSITE" id="PS01036">
    <property type="entry name" value="HSP70_3"/>
    <property type="match status" value="1"/>
</dbReference>
<feature type="region of interest" description="Disordered" evidence="6">
    <location>
        <begin position="352"/>
        <end position="416"/>
    </location>
</feature>
<feature type="compositionally biased region" description="Low complexity" evidence="6">
    <location>
        <begin position="359"/>
        <end position="376"/>
    </location>
</feature>
<keyword evidence="7" id="KW-1133">Transmembrane helix</keyword>
<feature type="transmembrane region" description="Helical" evidence="7">
    <location>
        <begin position="459"/>
        <end position="479"/>
    </location>
</feature>
<dbReference type="PROSITE" id="PS00329">
    <property type="entry name" value="HSP70_2"/>
    <property type="match status" value="1"/>
</dbReference>
<dbReference type="PRINTS" id="PR00301">
    <property type="entry name" value="HEATSHOCK70"/>
</dbReference>
<dbReference type="EMBL" id="VLLL01000006">
    <property type="protein sequence ID" value="TWJ12232.1"/>
    <property type="molecule type" value="Genomic_DNA"/>
</dbReference>
<dbReference type="InterPro" id="IPR013126">
    <property type="entry name" value="Hsp_70_fam"/>
</dbReference>
<keyword evidence="4" id="KW-0346">Stress response</keyword>
<dbReference type="Gene3D" id="3.30.420.40">
    <property type="match status" value="2"/>
</dbReference>
<evidence type="ECO:0000256" key="2">
    <source>
        <dbReference type="ARBA" id="ARBA00022741"/>
    </source>
</evidence>
<reference evidence="8 9" key="1">
    <citation type="journal article" date="2013" name="Stand. Genomic Sci.">
        <title>Genomic Encyclopedia of Type Strains, Phase I: The one thousand microbial genomes (KMG-I) project.</title>
        <authorList>
            <person name="Kyrpides N.C."/>
            <person name="Woyke T."/>
            <person name="Eisen J.A."/>
            <person name="Garrity G."/>
            <person name="Lilburn T.G."/>
            <person name="Beck B.J."/>
            <person name="Whitman W.B."/>
            <person name="Hugenholtz P."/>
            <person name="Klenk H.P."/>
        </authorList>
    </citation>
    <scope>NUCLEOTIDE SEQUENCE [LARGE SCALE GENOMIC DNA]</scope>
    <source>
        <strain evidence="8 9">DSM 45044</strain>
    </source>
</reference>
<dbReference type="SUPFAM" id="SSF53067">
    <property type="entry name" value="Actin-like ATPase domain"/>
    <property type="match status" value="2"/>
</dbReference>
<keyword evidence="5" id="KW-0143">Chaperone</keyword>
<feature type="transmembrane region" description="Helical" evidence="7">
    <location>
        <begin position="601"/>
        <end position="619"/>
    </location>
</feature>
<dbReference type="PANTHER" id="PTHR42749:SF1">
    <property type="entry name" value="CELL SHAPE-DETERMINING PROTEIN MREB"/>
    <property type="match status" value="1"/>
</dbReference>
<evidence type="ECO:0000256" key="5">
    <source>
        <dbReference type="ARBA" id="ARBA00023186"/>
    </source>
</evidence>
<keyword evidence="9" id="KW-1185">Reference proteome</keyword>
<feature type="compositionally biased region" description="Pro residues" evidence="6">
    <location>
        <begin position="397"/>
        <end position="408"/>
    </location>
</feature>
<accession>A0A562V338</accession>
<feature type="transmembrane region" description="Helical" evidence="7">
    <location>
        <begin position="421"/>
        <end position="447"/>
    </location>
</feature>
<keyword evidence="3" id="KW-0067">ATP-binding</keyword>
<feature type="compositionally biased region" description="Low complexity" evidence="6">
    <location>
        <begin position="387"/>
        <end position="396"/>
    </location>
</feature>
<dbReference type="InterPro" id="IPR018181">
    <property type="entry name" value="Heat_shock_70_CS"/>
</dbReference>
<dbReference type="GO" id="GO:0140662">
    <property type="term" value="F:ATP-dependent protein folding chaperone"/>
    <property type="evidence" value="ECO:0007669"/>
    <property type="project" value="InterPro"/>
</dbReference>
<dbReference type="RefSeq" id="WP_211354519.1">
    <property type="nucleotide sequence ID" value="NZ_BAABIJ010000002.1"/>
</dbReference>
<dbReference type="InterPro" id="IPR043129">
    <property type="entry name" value="ATPase_NBD"/>
</dbReference>
<evidence type="ECO:0000256" key="1">
    <source>
        <dbReference type="ARBA" id="ARBA00007381"/>
    </source>
</evidence>
<feature type="transmembrane region" description="Helical" evidence="7">
    <location>
        <begin position="558"/>
        <end position="581"/>
    </location>
</feature>
<feature type="transmembrane region" description="Helical" evidence="7">
    <location>
        <begin position="491"/>
        <end position="512"/>
    </location>
</feature>
<feature type="transmembrane region" description="Helical" evidence="7">
    <location>
        <begin position="631"/>
        <end position="655"/>
    </location>
</feature>
<comment type="similarity">
    <text evidence="1">Belongs to the heat shock protein 70 family.</text>
</comment>
<feature type="transmembrane region" description="Helical" evidence="7">
    <location>
        <begin position="518"/>
        <end position="537"/>
    </location>
</feature>
<evidence type="ECO:0000313" key="8">
    <source>
        <dbReference type="EMBL" id="TWJ12232.1"/>
    </source>
</evidence>
<gene>
    <name evidence="8" type="ORF">LX16_2987</name>
</gene>
<evidence type="ECO:0000256" key="3">
    <source>
        <dbReference type="ARBA" id="ARBA00022840"/>
    </source>
</evidence>
<evidence type="ECO:0000313" key="9">
    <source>
        <dbReference type="Proteomes" id="UP000321617"/>
    </source>
</evidence>
<dbReference type="AlphaFoldDB" id="A0A562V338"/>
<dbReference type="PANTHER" id="PTHR42749">
    <property type="entry name" value="CELL SHAPE-DETERMINING PROTEIN MREB"/>
    <property type="match status" value="1"/>
</dbReference>
<proteinExistence type="inferred from homology"/>
<keyword evidence="2" id="KW-0547">Nucleotide-binding</keyword>
<evidence type="ECO:0000256" key="6">
    <source>
        <dbReference type="SAM" id="MobiDB-lite"/>
    </source>
</evidence>
<feature type="transmembrane region" description="Helical" evidence="7">
    <location>
        <begin position="661"/>
        <end position="679"/>
    </location>
</feature>
<organism evidence="8 9">
    <name type="scientific">Stackebrandtia albiflava</name>
    <dbReference type="NCBI Taxonomy" id="406432"/>
    <lineage>
        <taxon>Bacteria</taxon>
        <taxon>Bacillati</taxon>
        <taxon>Actinomycetota</taxon>
        <taxon>Actinomycetes</taxon>
        <taxon>Glycomycetales</taxon>
        <taxon>Glycomycetaceae</taxon>
        <taxon>Stackebrandtia</taxon>
    </lineage>
</organism>
<dbReference type="Proteomes" id="UP000321617">
    <property type="component" value="Unassembled WGS sequence"/>
</dbReference>